<evidence type="ECO:0000313" key="3">
    <source>
        <dbReference type="Proteomes" id="UP000325780"/>
    </source>
</evidence>
<dbReference type="OrthoDB" id="10071171at2759"/>
<gene>
    <name evidence="2" type="ORF">BDV25DRAFT_129296</name>
</gene>
<dbReference type="SUPFAM" id="SSF52266">
    <property type="entry name" value="SGNH hydrolase"/>
    <property type="match status" value="1"/>
</dbReference>
<feature type="domain" description="SGNH hydrolase-type esterase" evidence="1">
    <location>
        <begin position="180"/>
        <end position="377"/>
    </location>
</feature>
<protein>
    <submittedName>
        <fullName evidence="2">SGNH hydrolase-type esterase domain-containing protein</fullName>
    </submittedName>
</protein>
<dbReference type="Pfam" id="PF13472">
    <property type="entry name" value="Lipase_GDSL_2"/>
    <property type="match status" value="1"/>
</dbReference>
<dbReference type="AlphaFoldDB" id="A0A5N6TX44"/>
<keyword evidence="3" id="KW-1185">Reference proteome</keyword>
<dbReference type="Proteomes" id="UP000325780">
    <property type="component" value="Unassembled WGS sequence"/>
</dbReference>
<keyword evidence="2" id="KW-0378">Hydrolase</keyword>
<proteinExistence type="predicted"/>
<evidence type="ECO:0000313" key="2">
    <source>
        <dbReference type="EMBL" id="KAE8150814.1"/>
    </source>
</evidence>
<dbReference type="EMBL" id="ML742085">
    <property type="protein sequence ID" value="KAE8150814.1"/>
    <property type="molecule type" value="Genomic_DNA"/>
</dbReference>
<dbReference type="CDD" id="cd01830">
    <property type="entry name" value="XynE_like"/>
    <property type="match status" value="1"/>
</dbReference>
<dbReference type="PANTHER" id="PTHR43784">
    <property type="entry name" value="GDSL-LIKE LIPASE/ACYLHYDROLASE, PUTATIVE (AFU_ORTHOLOGUE AFUA_2G00820)-RELATED"/>
    <property type="match status" value="1"/>
</dbReference>
<sequence length="392" mass="42420">MPQLTEPANLPPVPYNSTTIFNNTTIRQTIQITHPSDTLRLRLSNAFGVEDLSITKVAISLPVEQKLGVSAIQPNTTTEVFFSGKSETVVPTGGLVVSDPVRFPINAQTVISIDAYLRRGQGGGAVTSHPGSRTTSWMSFGDRVGAKNFTDPSVDSVDHWYYISAVEALLTHTSASCAIIGDSITDGRGSDTNRNNRWPDLLSKKMQETPTTPTITLLNQAAGGNRVLADGLGPNVISRLDRDILAQSGVQYAIVFEGVNDIGTADTDPKTQQDIGDRLITAYQQIVTRLHAASLPVFGATITPFGAPGNASDAQPYSDPEREKTRQRVNRWIRTSGVYDAVLDFDRVLRDPEIPTQLAERYDSGDYLHPNVAGYQALADYFPLEVFGGVGG</sequence>
<dbReference type="InterPro" id="IPR036514">
    <property type="entry name" value="SGNH_hydro_sf"/>
</dbReference>
<reference evidence="2 3" key="1">
    <citation type="submission" date="2019-04" db="EMBL/GenBank/DDBJ databases">
        <title>Friends and foes A comparative genomics study of 23 Aspergillus species from section Flavi.</title>
        <authorList>
            <consortium name="DOE Joint Genome Institute"/>
            <person name="Kjaerbolling I."/>
            <person name="Vesth T."/>
            <person name="Frisvad J.C."/>
            <person name="Nybo J.L."/>
            <person name="Theobald S."/>
            <person name="Kildgaard S."/>
            <person name="Isbrandt T."/>
            <person name="Kuo A."/>
            <person name="Sato A."/>
            <person name="Lyhne E.K."/>
            <person name="Kogle M.E."/>
            <person name="Wiebenga A."/>
            <person name="Kun R.S."/>
            <person name="Lubbers R.J."/>
            <person name="Makela M.R."/>
            <person name="Barry K."/>
            <person name="Chovatia M."/>
            <person name="Clum A."/>
            <person name="Daum C."/>
            <person name="Haridas S."/>
            <person name="He G."/>
            <person name="LaButti K."/>
            <person name="Lipzen A."/>
            <person name="Mondo S."/>
            <person name="Riley R."/>
            <person name="Salamov A."/>
            <person name="Simmons B.A."/>
            <person name="Magnuson J.K."/>
            <person name="Henrissat B."/>
            <person name="Mortensen U.H."/>
            <person name="Larsen T.O."/>
            <person name="Devries R.P."/>
            <person name="Grigoriev I.V."/>
            <person name="Machida M."/>
            <person name="Baker S.E."/>
            <person name="Andersen M.R."/>
        </authorList>
    </citation>
    <scope>NUCLEOTIDE SEQUENCE [LARGE SCALE GENOMIC DNA]</scope>
    <source>
        <strain evidence="2 3">IBT 18842</strain>
    </source>
</reference>
<dbReference type="PANTHER" id="PTHR43784:SF3">
    <property type="entry name" value="GDSL FAMILY LIPASE"/>
    <property type="match status" value="1"/>
</dbReference>
<dbReference type="InterPro" id="IPR013830">
    <property type="entry name" value="SGNH_hydro"/>
</dbReference>
<dbReference type="GO" id="GO:0016787">
    <property type="term" value="F:hydrolase activity"/>
    <property type="evidence" value="ECO:0007669"/>
    <property type="project" value="UniProtKB-KW"/>
</dbReference>
<dbReference type="Gene3D" id="3.40.50.1110">
    <property type="entry name" value="SGNH hydrolase"/>
    <property type="match status" value="1"/>
</dbReference>
<accession>A0A5N6TX44</accession>
<organism evidence="2 3">
    <name type="scientific">Aspergillus avenaceus</name>
    <dbReference type="NCBI Taxonomy" id="36643"/>
    <lineage>
        <taxon>Eukaryota</taxon>
        <taxon>Fungi</taxon>
        <taxon>Dikarya</taxon>
        <taxon>Ascomycota</taxon>
        <taxon>Pezizomycotina</taxon>
        <taxon>Eurotiomycetes</taxon>
        <taxon>Eurotiomycetidae</taxon>
        <taxon>Eurotiales</taxon>
        <taxon>Aspergillaceae</taxon>
        <taxon>Aspergillus</taxon>
        <taxon>Aspergillus subgen. Circumdati</taxon>
    </lineage>
</organism>
<evidence type="ECO:0000259" key="1">
    <source>
        <dbReference type="Pfam" id="PF13472"/>
    </source>
</evidence>
<name>A0A5N6TX44_ASPAV</name>
<dbReference type="InterPro" id="IPR053140">
    <property type="entry name" value="GDSL_Rv0518-like"/>
</dbReference>